<comment type="caution">
    <text evidence="2">The sequence shown here is derived from an EMBL/GenBank/DDBJ whole genome shotgun (WGS) entry which is preliminary data.</text>
</comment>
<name>A0AAD8EEQ1_DIPPU</name>
<evidence type="ECO:0000313" key="2">
    <source>
        <dbReference type="EMBL" id="KAJ9587740.1"/>
    </source>
</evidence>
<keyword evidence="1" id="KW-0732">Signal</keyword>
<reference evidence="2" key="1">
    <citation type="journal article" date="2023" name="IScience">
        <title>Live-bearing cockroach genome reveals convergent evolutionary mechanisms linked to viviparity in insects and beyond.</title>
        <authorList>
            <person name="Fouks B."/>
            <person name="Harrison M.C."/>
            <person name="Mikhailova A.A."/>
            <person name="Marchal E."/>
            <person name="English S."/>
            <person name="Carruthers M."/>
            <person name="Jennings E.C."/>
            <person name="Chiamaka E.L."/>
            <person name="Frigard R.A."/>
            <person name="Pippel M."/>
            <person name="Attardo G.M."/>
            <person name="Benoit J.B."/>
            <person name="Bornberg-Bauer E."/>
            <person name="Tobe S.S."/>
        </authorList>
    </citation>
    <scope>NUCLEOTIDE SEQUENCE</scope>
    <source>
        <strain evidence="2">Stay&amp;Tobe</strain>
    </source>
</reference>
<dbReference type="Proteomes" id="UP001233999">
    <property type="component" value="Unassembled WGS sequence"/>
</dbReference>
<reference evidence="2" key="2">
    <citation type="submission" date="2023-05" db="EMBL/GenBank/DDBJ databases">
        <authorList>
            <person name="Fouks B."/>
        </authorList>
    </citation>
    <scope>NUCLEOTIDE SEQUENCE</scope>
    <source>
        <strain evidence="2">Stay&amp;Tobe</strain>
        <tissue evidence="2">Testes</tissue>
    </source>
</reference>
<accession>A0AAD8EEQ1</accession>
<protein>
    <submittedName>
        <fullName evidence="2">Uncharacterized protein</fullName>
    </submittedName>
</protein>
<gene>
    <name evidence="2" type="ORF">L9F63_018829</name>
</gene>
<feature type="chain" id="PRO_5042266795" evidence="1">
    <location>
        <begin position="21"/>
        <end position="65"/>
    </location>
</feature>
<evidence type="ECO:0000313" key="3">
    <source>
        <dbReference type="Proteomes" id="UP001233999"/>
    </source>
</evidence>
<dbReference type="EMBL" id="JASPKZ010006067">
    <property type="protein sequence ID" value="KAJ9587740.1"/>
    <property type="molecule type" value="Genomic_DNA"/>
</dbReference>
<feature type="non-terminal residue" evidence="2">
    <location>
        <position position="1"/>
    </location>
</feature>
<evidence type="ECO:0000256" key="1">
    <source>
        <dbReference type="SAM" id="SignalP"/>
    </source>
</evidence>
<feature type="non-terminal residue" evidence="2">
    <location>
        <position position="65"/>
    </location>
</feature>
<dbReference type="AlphaFoldDB" id="A0AAD8EEQ1"/>
<keyword evidence="3" id="KW-1185">Reference proteome</keyword>
<feature type="signal peptide" evidence="1">
    <location>
        <begin position="1"/>
        <end position="20"/>
    </location>
</feature>
<proteinExistence type="predicted"/>
<organism evidence="2 3">
    <name type="scientific">Diploptera punctata</name>
    <name type="common">Pacific beetle cockroach</name>
    <dbReference type="NCBI Taxonomy" id="6984"/>
    <lineage>
        <taxon>Eukaryota</taxon>
        <taxon>Metazoa</taxon>
        <taxon>Ecdysozoa</taxon>
        <taxon>Arthropoda</taxon>
        <taxon>Hexapoda</taxon>
        <taxon>Insecta</taxon>
        <taxon>Pterygota</taxon>
        <taxon>Neoptera</taxon>
        <taxon>Polyneoptera</taxon>
        <taxon>Dictyoptera</taxon>
        <taxon>Blattodea</taxon>
        <taxon>Blaberoidea</taxon>
        <taxon>Blaberidae</taxon>
        <taxon>Diplopterinae</taxon>
        <taxon>Diploptera</taxon>
    </lineage>
</organism>
<sequence>IKIIIISVFIFNLQNKTCSSGTTNSNYKDPEYGYYDDVATFAFLPSVSIKTWNVEQSIQLYNMYT</sequence>